<accession>A0AAQ3LBI4</accession>
<dbReference type="Proteomes" id="UP001304300">
    <property type="component" value="Chromosome"/>
</dbReference>
<evidence type="ECO:0000259" key="2">
    <source>
        <dbReference type="Pfam" id="PF16403"/>
    </source>
</evidence>
<dbReference type="Pfam" id="PF16403">
    <property type="entry name" value="Bact_surface_Ig-like"/>
    <property type="match status" value="1"/>
</dbReference>
<proteinExistence type="predicted"/>
<name>A0AAQ3LBI4_9BACT</name>
<dbReference type="KEGG" id="puo:RZN69_00185"/>
<dbReference type="EMBL" id="CP136920">
    <property type="protein sequence ID" value="WOO41484.1"/>
    <property type="molecule type" value="Genomic_DNA"/>
</dbReference>
<dbReference type="Gene3D" id="2.60.40.10">
    <property type="entry name" value="Immunoglobulins"/>
    <property type="match status" value="1"/>
</dbReference>
<evidence type="ECO:0000313" key="3">
    <source>
        <dbReference type="EMBL" id="WOO41484.1"/>
    </source>
</evidence>
<sequence length="1171" mass="126420">MLQLVIGLLLLAQAAFADPDTTTNRHATVADAAFWPTVNEGDLLIFEKDAAYDSIYLSASEVSVGLGKKIHIWQGVYGRIYINGTNCTNTAQQPTVITNLGGQVRWGDVQVSSQYRTFEIANFEHFHLTGKYDPAAQTGHPDFLGHNGGQDFDTGDFYEKYGFWGNQRWSGILYGPTNPNCVRAYGFVTCKVDYVAAWGGGFAGFNLKTDNPAVPERVVVDVQDTFSGFTNGEGMYVSYSTSALGQDITELILRNNIIVFAGTEAIQTDNLAENSIIENNIIVGTATTYRDPFFVFQNGTHQFSHVEGGVTVRDNIFVGGKHNMQTIRWRETESGRTFPDASKKVIFDNNYVGMGRFRISIIEGSDGIAPYEFTNNVYGHITFPHTMDSDPGLSQPLAGLNISNSQASISLEGNLFNPELPTYEVSSGNGSNVSSQNNTFVETPIIKFQNSGFADDIDYRAIVRWAPTYGTVARNGEAIEYKTGDIVYYWDTNGQTKFFECIADNAGNNDPNNSPAYWQQLTWNGRDMPPLDLRLKSDTFYNYRGMGLTYNPANQSGTADYEAPVITLTGGDMSVLEGSAFVDPGFIAIDNVDGDMTDQVQVTWVGAPINVNVPGQYIIRYELPVTDVAGNVAEAVYRTILVSEPNITVSKEVKVNMHRYGAANLPDWTDLANDSQGLRTAGNPTTTTLYDINGATSGWSMLIENINGGYSEHYKSYKNAAGRVIDEFPSEVTRVGLRIRNPYENPCVFVLTGLDPNSFYDVTYTGYREGVGEELTSSLLEYNSGAIDSINIKDNSSEIGRLENTFTDAAGRMDLEFFTTTPDGQPNIGGVIFREKTGFGSAGGHPTIGAVSNLALGLGAGSGAIAITLSDSDSVAGDLSVWAVSSDPSVVDASDVVISGTGLNRTMTIQSNGGLGSATVTLIVSDGYNTGSVSFMVTVSSAAVFSQNFDSSSNVASYVGSGSLALGKLDDISAESNGGNWSVVDGALQIVRGTSSGSSNDAGLARVTDDVLGDPDLLHFSVDMALSNVGNVWNELFVIELGNWSSVTNYGSGGSYSSIYQRLEVKGDGAGEFKLRIASTNSAMYLADGSWGKLDWYVNRSGSSVNYTDPNGQQQSLAADRSDIWLEGQLLFNDITQGSFSGTAINDFRVRFSSSNSVTASFDDLVIKDVF</sequence>
<keyword evidence="4" id="KW-1185">Reference proteome</keyword>
<dbReference type="RefSeq" id="WP_317833968.1">
    <property type="nucleotide sequence ID" value="NZ_CP136920.1"/>
</dbReference>
<dbReference type="InterPro" id="IPR013783">
    <property type="entry name" value="Ig-like_fold"/>
</dbReference>
<dbReference type="AlphaFoldDB" id="A0AAQ3LBI4"/>
<feature type="signal peptide" evidence="1">
    <location>
        <begin position="1"/>
        <end position="17"/>
    </location>
</feature>
<organism evidence="3 4">
    <name type="scientific">Rubellicoccus peritrichatus</name>
    <dbReference type="NCBI Taxonomy" id="3080537"/>
    <lineage>
        <taxon>Bacteria</taxon>
        <taxon>Pseudomonadati</taxon>
        <taxon>Verrucomicrobiota</taxon>
        <taxon>Opitutia</taxon>
        <taxon>Puniceicoccales</taxon>
        <taxon>Cerasicoccaceae</taxon>
        <taxon>Rubellicoccus</taxon>
    </lineage>
</organism>
<feature type="domain" description="Pesticidal crystal protein Cry22Aa Ig-like" evidence="2">
    <location>
        <begin position="566"/>
        <end position="642"/>
    </location>
</feature>
<feature type="chain" id="PRO_5042911584" evidence="1">
    <location>
        <begin position="18"/>
        <end position="1171"/>
    </location>
</feature>
<dbReference type="InterPro" id="IPR032179">
    <property type="entry name" value="Cry22Aa_Ig-like"/>
</dbReference>
<reference evidence="3 4" key="1">
    <citation type="submission" date="2023-10" db="EMBL/GenBank/DDBJ databases">
        <title>Rubellicoccus peritrichatus gen. nov., sp. nov., isolated from an algae of coral reef tank.</title>
        <authorList>
            <person name="Luo J."/>
        </authorList>
    </citation>
    <scope>NUCLEOTIDE SEQUENCE [LARGE SCALE GENOMIC DNA]</scope>
    <source>
        <strain evidence="3 4">CR14</strain>
    </source>
</reference>
<protein>
    <submittedName>
        <fullName evidence="3">DUF5011 domain-containing protein</fullName>
    </submittedName>
</protein>
<evidence type="ECO:0000313" key="4">
    <source>
        <dbReference type="Proteomes" id="UP001304300"/>
    </source>
</evidence>
<evidence type="ECO:0000256" key="1">
    <source>
        <dbReference type="SAM" id="SignalP"/>
    </source>
</evidence>
<gene>
    <name evidence="3" type="ORF">RZN69_00185</name>
</gene>
<keyword evidence="1" id="KW-0732">Signal</keyword>